<dbReference type="Proteomes" id="UP000054564">
    <property type="component" value="Unassembled WGS sequence"/>
</dbReference>
<sequence>MRSPANYPSDAPYQSHPEGTVSSVATTLASRAPIETGGFVQPEEAAASPNFSHTGSTTVDRVVAGARDTFQPSVGLSSSFAVNRTASFDNVGNASVNNTNASLTTDTSDTDMVDIGNLTIRQNALAHDVGAPGNIVPTPIRNVRVSFVEDLPIALAGLAVTPIDLGHHSELVLKRPPIPIAALDRLPRASVVNLPDLLQ</sequence>
<dbReference type="EMBL" id="AJIL01000150">
    <property type="protein sequence ID" value="KNE92900.1"/>
    <property type="molecule type" value="Genomic_DNA"/>
</dbReference>
<comment type="caution">
    <text evidence="2">The sequence shown here is derived from an EMBL/GenBank/DDBJ whole genome shotgun (WGS) entry which is preliminary data.</text>
</comment>
<proteinExistence type="predicted"/>
<organism evidence="2 3">
    <name type="scientific">Puccinia striiformis f. sp. tritici PST-78</name>
    <dbReference type="NCBI Taxonomy" id="1165861"/>
    <lineage>
        <taxon>Eukaryota</taxon>
        <taxon>Fungi</taxon>
        <taxon>Dikarya</taxon>
        <taxon>Basidiomycota</taxon>
        <taxon>Pucciniomycotina</taxon>
        <taxon>Pucciniomycetes</taxon>
        <taxon>Pucciniales</taxon>
        <taxon>Pucciniaceae</taxon>
        <taxon>Puccinia</taxon>
    </lineage>
</organism>
<evidence type="ECO:0000256" key="1">
    <source>
        <dbReference type="SAM" id="MobiDB-lite"/>
    </source>
</evidence>
<keyword evidence="3" id="KW-1185">Reference proteome</keyword>
<gene>
    <name evidence="2" type="ORF">PSTG_13689</name>
</gene>
<reference evidence="3" key="1">
    <citation type="submission" date="2014-03" db="EMBL/GenBank/DDBJ databases">
        <title>The Genome Sequence of Puccinia striiformis f. sp. tritici PST-78.</title>
        <authorList>
            <consortium name="The Broad Institute Genome Sequencing Platform"/>
            <person name="Cuomo C."/>
            <person name="Hulbert S."/>
            <person name="Chen X."/>
            <person name="Walker B."/>
            <person name="Young S.K."/>
            <person name="Zeng Q."/>
            <person name="Gargeya S."/>
            <person name="Fitzgerald M."/>
            <person name="Haas B."/>
            <person name="Abouelleil A."/>
            <person name="Alvarado L."/>
            <person name="Arachchi H.M."/>
            <person name="Berlin A.M."/>
            <person name="Chapman S.B."/>
            <person name="Goldberg J."/>
            <person name="Griggs A."/>
            <person name="Gujja S."/>
            <person name="Hansen M."/>
            <person name="Howarth C."/>
            <person name="Imamovic A."/>
            <person name="Larimer J."/>
            <person name="McCowan C."/>
            <person name="Montmayeur A."/>
            <person name="Murphy C."/>
            <person name="Neiman D."/>
            <person name="Pearson M."/>
            <person name="Priest M."/>
            <person name="Roberts A."/>
            <person name="Saif S."/>
            <person name="Shea T."/>
            <person name="Sisk P."/>
            <person name="Sykes S."/>
            <person name="Wortman J."/>
            <person name="Nusbaum C."/>
            <person name="Birren B."/>
        </authorList>
    </citation>
    <scope>NUCLEOTIDE SEQUENCE [LARGE SCALE GENOMIC DNA]</scope>
    <source>
        <strain evidence="3">race PST-78</strain>
    </source>
</reference>
<evidence type="ECO:0000313" key="3">
    <source>
        <dbReference type="Proteomes" id="UP000054564"/>
    </source>
</evidence>
<protein>
    <submittedName>
        <fullName evidence="2">Uncharacterized protein</fullName>
    </submittedName>
</protein>
<dbReference type="AlphaFoldDB" id="A0A0L0V0U5"/>
<name>A0A0L0V0U5_9BASI</name>
<accession>A0A0L0V0U5</accession>
<feature type="region of interest" description="Disordered" evidence="1">
    <location>
        <begin position="1"/>
        <end position="21"/>
    </location>
</feature>
<evidence type="ECO:0000313" key="2">
    <source>
        <dbReference type="EMBL" id="KNE92900.1"/>
    </source>
</evidence>